<dbReference type="Gene3D" id="3.90.1200.10">
    <property type="match status" value="1"/>
</dbReference>
<feature type="domain" description="Aminoglycoside phosphotransferase" evidence="1">
    <location>
        <begin position="40"/>
        <end position="230"/>
    </location>
</feature>
<accession>A0A1H9XDC2</accession>
<dbReference type="OrthoDB" id="2569165at2"/>
<gene>
    <name evidence="2" type="ORF">SAMN04487884_1612</name>
</gene>
<dbReference type="InterPro" id="IPR011009">
    <property type="entry name" value="Kinase-like_dom_sf"/>
</dbReference>
<dbReference type="InterPro" id="IPR002575">
    <property type="entry name" value="Aminoglycoside_PTrfase"/>
</dbReference>
<dbReference type="AlphaFoldDB" id="A0A1H9XDC2"/>
<dbReference type="SUPFAM" id="SSF56112">
    <property type="entry name" value="Protein kinase-like (PK-like)"/>
    <property type="match status" value="1"/>
</dbReference>
<keyword evidence="2" id="KW-0808">Transferase</keyword>
<protein>
    <submittedName>
        <fullName evidence="2">Phosphotransferase enzyme family protein</fullName>
    </submittedName>
</protein>
<dbReference type="Pfam" id="PF01636">
    <property type="entry name" value="APH"/>
    <property type="match status" value="1"/>
</dbReference>
<name>A0A1H9XDC2_BUTFI</name>
<evidence type="ECO:0000259" key="1">
    <source>
        <dbReference type="Pfam" id="PF01636"/>
    </source>
</evidence>
<evidence type="ECO:0000313" key="2">
    <source>
        <dbReference type="EMBL" id="SES44190.1"/>
    </source>
</evidence>
<dbReference type="Proteomes" id="UP000182584">
    <property type="component" value="Unassembled WGS sequence"/>
</dbReference>
<dbReference type="GO" id="GO:0016740">
    <property type="term" value="F:transferase activity"/>
    <property type="evidence" value="ECO:0007669"/>
    <property type="project" value="UniProtKB-KW"/>
</dbReference>
<evidence type="ECO:0000313" key="3">
    <source>
        <dbReference type="Proteomes" id="UP000182584"/>
    </source>
</evidence>
<dbReference type="EMBL" id="FOGJ01000061">
    <property type="protein sequence ID" value="SES44190.1"/>
    <property type="molecule type" value="Genomic_DNA"/>
</dbReference>
<organism evidence="2 3">
    <name type="scientific">Butyrivibrio fibrisolvens</name>
    <dbReference type="NCBI Taxonomy" id="831"/>
    <lineage>
        <taxon>Bacteria</taxon>
        <taxon>Bacillati</taxon>
        <taxon>Bacillota</taxon>
        <taxon>Clostridia</taxon>
        <taxon>Lachnospirales</taxon>
        <taxon>Lachnospiraceae</taxon>
        <taxon>Butyrivibrio</taxon>
    </lineage>
</organism>
<dbReference type="RefSeq" id="WP_074759250.1">
    <property type="nucleotide sequence ID" value="NZ_FOGJ01000061.1"/>
</dbReference>
<reference evidence="2 3" key="1">
    <citation type="submission" date="2016-10" db="EMBL/GenBank/DDBJ databases">
        <authorList>
            <person name="de Groot N.N."/>
        </authorList>
    </citation>
    <scope>NUCLEOTIDE SEQUENCE [LARGE SCALE GENOMIC DNA]</scope>
    <source>
        <strain evidence="2 3">AR40</strain>
    </source>
</reference>
<sequence>MEKSEVLDILKEFGISDYTEKNEIDSSLDEDYRLNIVIDKKYVLRINNDIITEERLASIDRLAERYREIGVLASRLYKTISGSYSIKHGDHICYVSEYLDYPSWRDLETEADDDVIYSEVVKSIGRLANKYTDVDLSPVNSMWSLIDLSPIDVDIDEKQDNLNTLIEGLNDIGEDKLAKEIESFNEETRARIGKVYKNLPRCVIQGDLNASNIMVDKGHFVGIIDFNMAGTEVNVNNFCCETNCGWFAENFDSKDADRLYDDWVKEQNDWLEVILSEYTLIDLEKSVIDDYRRICRISMYPNVMNYLEFLEKDKEKAVRFLRRIIAG</sequence>
<proteinExistence type="predicted"/>